<accession>A0ACA9N414</accession>
<comment type="caution">
    <text evidence="1">The sequence shown here is derived from an EMBL/GenBank/DDBJ whole genome shotgun (WGS) entry which is preliminary data.</text>
</comment>
<reference evidence="1" key="1">
    <citation type="submission" date="2021-06" db="EMBL/GenBank/DDBJ databases">
        <authorList>
            <person name="Kallberg Y."/>
            <person name="Tangrot J."/>
            <person name="Rosling A."/>
        </authorList>
    </citation>
    <scope>NUCLEOTIDE SEQUENCE</scope>
    <source>
        <strain evidence="1">AU212A</strain>
    </source>
</reference>
<keyword evidence="2" id="KW-1185">Reference proteome</keyword>
<protein>
    <submittedName>
        <fullName evidence="1">4121_t:CDS:1</fullName>
    </submittedName>
</protein>
<feature type="non-terminal residue" evidence="1">
    <location>
        <position position="492"/>
    </location>
</feature>
<dbReference type="EMBL" id="CAJVPM010019742">
    <property type="protein sequence ID" value="CAG8631490.1"/>
    <property type="molecule type" value="Genomic_DNA"/>
</dbReference>
<dbReference type="Proteomes" id="UP000789860">
    <property type="component" value="Unassembled WGS sequence"/>
</dbReference>
<evidence type="ECO:0000313" key="1">
    <source>
        <dbReference type="EMBL" id="CAG8631490.1"/>
    </source>
</evidence>
<name>A0ACA9N414_9GLOM</name>
<proteinExistence type="predicted"/>
<sequence length="492" mass="57764">MSTGPNTPEEYEEEILQSLQNLSFEETATINEEDLNKNLELAQKKYVDEETQKCLKCSKIFNLTTATTSIHTHLQQQHNLLLEKEKSNLLIKKYSVEIQAEKTQPIFEWIILALKPFKVIEDKAFQNIIHKLDLFYQIPSHKIIKTLTSLKMESFMAITIHFIDENWNLQHFVLDIFHFKRSHTGKIIADKLYNLLEEFEIETKVIALTTDNSSNMISAANFLQDKLTDFCHYRCIAHILNLVVSAGLNLLDNSIKKLRKLIKMIRKSPKIFEDLKNIITLDDKPFLAPILDCKTRWNSTYQMVKRACLLYESIEMLLVKYSNLKTYMPNEEDWKIYKNLVDLLKQFYEATIELSSQTYPTIAHVQIILLSLRNDLESKKDINFSLHYVNDAMLYKYIEYFNLITESLHISAFLDSRYKKYCFPNMTDEEILIPIRQKINQQLPLSIIKPKKLSKADETIKLLNWWNTHTAEYPILSELAHNYLYIQASSVP</sequence>
<organism evidence="1 2">
    <name type="scientific">Scutellospora calospora</name>
    <dbReference type="NCBI Taxonomy" id="85575"/>
    <lineage>
        <taxon>Eukaryota</taxon>
        <taxon>Fungi</taxon>
        <taxon>Fungi incertae sedis</taxon>
        <taxon>Mucoromycota</taxon>
        <taxon>Glomeromycotina</taxon>
        <taxon>Glomeromycetes</taxon>
        <taxon>Diversisporales</taxon>
        <taxon>Gigasporaceae</taxon>
        <taxon>Scutellospora</taxon>
    </lineage>
</organism>
<gene>
    <name evidence="1" type="ORF">SCALOS_LOCUS7988</name>
</gene>
<evidence type="ECO:0000313" key="2">
    <source>
        <dbReference type="Proteomes" id="UP000789860"/>
    </source>
</evidence>